<evidence type="ECO:0000313" key="2">
    <source>
        <dbReference type="Proteomes" id="UP000641206"/>
    </source>
</evidence>
<dbReference type="Gene3D" id="3.40.50.1240">
    <property type="entry name" value="Phosphoglycerate mutase-like"/>
    <property type="match status" value="1"/>
</dbReference>
<dbReference type="InterPro" id="IPR029033">
    <property type="entry name" value="His_PPase_superfam"/>
</dbReference>
<protein>
    <recommendedName>
        <fullName evidence="3">Histidine phosphatase family protein</fullName>
    </recommendedName>
</protein>
<dbReference type="CDD" id="cd07067">
    <property type="entry name" value="HP_PGM_like"/>
    <property type="match status" value="1"/>
</dbReference>
<name>A0ABQ2P2A6_9BACI</name>
<gene>
    <name evidence="1" type="ORF">GCM10011346_48210</name>
</gene>
<sequence>MKTYIFMVRHGYSPKEGDERTRELTNKGIIDAFRVADVLKEEEINAVISSPYKRSVQTAQGLADQLGQKVLIMEELKEISTANKLNEQVNEHSGHLAALSQVFVMLFSNPGMVFNIALTATQMISSRAIVPRELLSEYRESIACDLWCEQLSEFNLWRR</sequence>
<dbReference type="SUPFAM" id="SSF53254">
    <property type="entry name" value="Phosphoglycerate mutase-like"/>
    <property type="match status" value="1"/>
</dbReference>
<comment type="caution">
    <text evidence="1">The sequence shown here is derived from an EMBL/GenBank/DDBJ whole genome shotgun (WGS) entry which is preliminary data.</text>
</comment>
<dbReference type="EMBL" id="BMLW01000019">
    <property type="protein sequence ID" value="GGP16382.1"/>
    <property type="molecule type" value="Genomic_DNA"/>
</dbReference>
<evidence type="ECO:0000313" key="1">
    <source>
        <dbReference type="EMBL" id="GGP16382.1"/>
    </source>
</evidence>
<dbReference type="InterPro" id="IPR013078">
    <property type="entry name" value="His_Pase_superF_clade-1"/>
</dbReference>
<reference evidence="2" key="1">
    <citation type="journal article" date="2019" name="Int. J. Syst. Evol. Microbiol.">
        <title>The Global Catalogue of Microorganisms (GCM) 10K type strain sequencing project: providing services to taxonomists for standard genome sequencing and annotation.</title>
        <authorList>
            <consortium name="The Broad Institute Genomics Platform"/>
            <consortium name="The Broad Institute Genome Sequencing Center for Infectious Disease"/>
            <person name="Wu L."/>
            <person name="Ma J."/>
        </authorList>
    </citation>
    <scope>NUCLEOTIDE SEQUENCE [LARGE SCALE GENOMIC DNA]</scope>
    <source>
        <strain evidence="2">CGMCC 1.7693</strain>
    </source>
</reference>
<evidence type="ECO:0008006" key="3">
    <source>
        <dbReference type="Google" id="ProtNLM"/>
    </source>
</evidence>
<proteinExistence type="predicted"/>
<organism evidence="1 2">
    <name type="scientific">Oceanobacillus neutriphilus</name>
    <dbReference type="NCBI Taxonomy" id="531815"/>
    <lineage>
        <taxon>Bacteria</taxon>
        <taxon>Bacillati</taxon>
        <taxon>Bacillota</taxon>
        <taxon>Bacilli</taxon>
        <taxon>Bacillales</taxon>
        <taxon>Bacillaceae</taxon>
        <taxon>Oceanobacillus</taxon>
    </lineage>
</organism>
<accession>A0ABQ2P2A6</accession>
<dbReference type="RefSeq" id="WP_229720363.1">
    <property type="nucleotide sequence ID" value="NZ_BMLW01000019.1"/>
</dbReference>
<dbReference type="Pfam" id="PF00300">
    <property type="entry name" value="His_Phos_1"/>
    <property type="match status" value="1"/>
</dbReference>
<keyword evidence="2" id="KW-1185">Reference proteome</keyword>
<dbReference type="Proteomes" id="UP000641206">
    <property type="component" value="Unassembled WGS sequence"/>
</dbReference>